<dbReference type="EMBL" id="JAGFBS010000056">
    <property type="protein sequence ID" value="KAG6370134.1"/>
    <property type="molecule type" value="Genomic_DNA"/>
</dbReference>
<reference evidence="3" key="1">
    <citation type="submission" date="2021-03" db="EMBL/GenBank/DDBJ databases">
        <title>Evolutionary innovations through gain and loss of genes in the ectomycorrhizal Boletales.</title>
        <authorList>
            <person name="Wu G."/>
            <person name="Miyauchi S."/>
            <person name="Morin E."/>
            <person name="Yang Z.-L."/>
            <person name="Xu J."/>
            <person name="Martin F.M."/>
        </authorList>
    </citation>
    <scope>NUCLEOTIDE SEQUENCE</scope>
    <source>
        <strain evidence="3">BR01</strain>
    </source>
</reference>
<proteinExistence type="inferred from homology"/>
<sequence length="294" mass="32611">MACVSKAFCATALSLLIDDLEHGRNVTALPSGVTELTWHTRLRDVLPGPGDGGWASERANFKDILGHVSGVPRHDAAYGPSDMPLDMIGRLRHLRPAFELREQWSYNNIMYMVAAHVIETYADQSYASFVQEPLFAPLGMTLATFSPAEAEASGTMMQGWTREGRRIPKRFSEETALAMTGPGGIILNAIDMAKWILTWIDAGTVIPDYVYRNVSYSYSVSVDHPTDPELSIGGYGLGWFRSASFRGHNVRFFLLCPMAKDTVGGLALGRSFRAVYARLLPAERQDRCDSVREW</sequence>
<comment type="similarity">
    <text evidence="1">Belongs to the peptidase S12 family.</text>
</comment>
<evidence type="ECO:0000313" key="3">
    <source>
        <dbReference type="EMBL" id="KAG6370134.1"/>
    </source>
</evidence>
<dbReference type="PANTHER" id="PTHR46825">
    <property type="entry name" value="D-ALANYL-D-ALANINE-CARBOXYPEPTIDASE/ENDOPEPTIDASE AMPH"/>
    <property type="match status" value="1"/>
</dbReference>
<dbReference type="InterPro" id="IPR001466">
    <property type="entry name" value="Beta-lactam-related"/>
</dbReference>
<keyword evidence="4" id="KW-1185">Reference proteome</keyword>
<protein>
    <submittedName>
        <fullName evidence="3">Beta-lactamase/transpeptidase-like protein</fullName>
    </submittedName>
</protein>
<evidence type="ECO:0000313" key="4">
    <source>
        <dbReference type="Proteomes" id="UP000683000"/>
    </source>
</evidence>
<name>A0A8I2YDY0_9AGAM</name>
<accession>A0A8I2YDY0</accession>
<dbReference type="Proteomes" id="UP000683000">
    <property type="component" value="Unassembled WGS sequence"/>
</dbReference>
<evidence type="ECO:0000259" key="2">
    <source>
        <dbReference type="Pfam" id="PF00144"/>
    </source>
</evidence>
<dbReference type="PANTHER" id="PTHR46825:SF15">
    <property type="entry name" value="BETA-LACTAMASE-RELATED DOMAIN-CONTAINING PROTEIN"/>
    <property type="match status" value="1"/>
</dbReference>
<feature type="domain" description="Beta-lactamase-related" evidence="2">
    <location>
        <begin position="1"/>
        <end position="243"/>
    </location>
</feature>
<dbReference type="InterPro" id="IPR050491">
    <property type="entry name" value="AmpC-like"/>
</dbReference>
<organism evidence="3 4">
    <name type="scientific">Boletus reticuloceps</name>
    <dbReference type="NCBI Taxonomy" id="495285"/>
    <lineage>
        <taxon>Eukaryota</taxon>
        <taxon>Fungi</taxon>
        <taxon>Dikarya</taxon>
        <taxon>Basidiomycota</taxon>
        <taxon>Agaricomycotina</taxon>
        <taxon>Agaricomycetes</taxon>
        <taxon>Agaricomycetidae</taxon>
        <taxon>Boletales</taxon>
        <taxon>Boletineae</taxon>
        <taxon>Boletaceae</taxon>
        <taxon>Boletoideae</taxon>
        <taxon>Boletus</taxon>
    </lineage>
</organism>
<gene>
    <name evidence="3" type="ORF">JVT61DRAFT_12435</name>
</gene>
<dbReference type="Gene3D" id="3.40.710.10">
    <property type="entry name" value="DD-peptidase/beta-lactamase superfamily"/>
    <property type="match status" value="1"/>
</dbReference>
<evidence type="ECO:0000256" key="1">
    <source>
        <dbReference type="ARBA" id="ARBA00038215"/>
    </source>
</evidence>
<dbReference type="AlphaFoldDB" id="A0A8I2YDY0"/>
<dbReference type="SUPFAM" id="SSF56601">
    <property type="entry name" value="beta-lactamase/transpeptidase-like"/>
    <property type="match status" value="1"/>
</dbReference>
<dbReference type="Pfam" id="PF00144">
    <property type="entry name" value="Beta-lactamase"/>
    <property type="match status" value="1"/>
</dbReference>
<comment type="caution">
    <text evidence="3">The sequence shown here is derived from an EMBL/GenBank/DDBJ whole genome shotgun (WGS) entry which is preliminary data.</text>
</comment>
<dbReference type="InterPro" id="IPR012338">
    <property type="entry name" value="Beta-lactam/transpept-like"/>
</dbReference>
<dbReference type="OrthoDB" id="5946976at2759"/>